<dbReference type="AlphaFoldDB" id="E4UUR3"/>
<keyword evidence="2" id="KW-1185">Reference proteome</keyword>
<dbReference type="InParanoid" id="E4UUR3"/>
<dbReference type="EMBL" id="DS989824">
    <property type="protein sequence ID" value="EFR01030.1"/>
    <property type="molecule type" value="Genomic_DNA"/>
</dbReference>
<dbReference type="GeneID" id="10029144"/>
<proteinExistence type="predicted"/>
<protein>
    <submittedName>
        <fullName evidence="1">Uncharacterized protein</fullName>
    </submittedName>
</protein>
<accession>E4UUR3</accession>
<dbReference type="OMA" id="IGYIDEC"/>
<dbReference type="OrthoDB" id="4168782at2759"/>
<dbReference type="HOGENOM" id="CLU_096896_0_0_1"/>
<evidence type="ECO:0000313" key="2">
    <source>
        <dbReference type="Proteomes" id="UP000002669"/>
    </source>
</evidence>
<dbReference type="STRING" id="535722.E4UUR3"/>
<name>E4UUR3_ARTGP</name>
<gene>
    <name evidence="1" type="ORF">MGYG_04033</name>
</gene>
<sequence>MPVSTRMTNREQQDDWTPPWSDKGAGLYPVFCTANIPPEILDRFIYEAYAGMLDVLGEIDEVGPGAPCILETTDLDSITHGSRLPMKQFKSPFLGWTEGQVREWMVKHEHPNFASSTFTILDQNTIDRGISRMGYISEVMPDDRMTNARFSDDLANRVALEMCTLDWYNCMEEDDA</sequence>
<dbReference type="VEuPathDB" id="FungiDB:MGYG_04033"/>
<dbReference type="eggNOG" id="ENOG502SV30">
    <property type="taxonomic scope" value="Eukaryota"/>
</dbReference>
<dbReference type="Proteomes" id="UP000002669">
    <property type="component" value="Unassembled WGS sequence"/>
</dbReference>
<dbReference type="RefSeq" id="XP_003173860.1">
    <property type="nucleotide sequence ID" value="XM_003173812.1"/>
</dbReference>
<evidence type="ECO:0000313" key="1">
    <source>
        <dbReference type="EMBL" id="EFR01030.1"/>
    </source>
</evidence>
<organism evidence="2">
    <name type="scientific">Arthroderma gypseum (strain ATCC MYA-4604 / CBS 118893)</name>
    <name type="common">Microsporum gypseum</name>
    <dbReference type="NCBI Taxonomy" id="535722"/>
    <lineage>
        <taxon>Eukaryota</taxon>
        <taxon>Fungi</taxon>
        <taxon>Dikarya</taxon>
        <taxon>Ascomycota</taxon>
        <taxon>Pezizomycotina</taxon>
        <taxon>Eurotiomycetes</taxon>
        <taxon>Eurotiomycetidae</taxon>
        <taxon>Onygenales</taxon>
        <taxon>Arthrodermataceae</taxon>
        <taxon>Nannizzia</taxon>
    </lineage>
</organism>
<reference evidence="2" key="1">
    <citation type="journal article" date="2012" name="MBio">
        <title>Comparative genome analysis of Trichophyton rubrum and related dermatophytes reveals candidate genes involved in infection.</title>
        <authorList>
            <person name="Martinez D.A."/>
            <person name="Oliver B.G."/>
            <person name="Graeser Y."/>
            <person name="Goldberg J.M."/>
            <person name="Li W."/>
            <person name="Martinez-Rossi N.M."/>
            <person name="Monod M."/>
            <person name="Shelest E."/>
            <person name="Barton R.C."/>
            <person name="Birch E."/>
            <person name="Brakhage A.A."/>
            <person name="Chen Z."/>
            <person name="Gurr S.J."/>
            <person name="Heiman D."/>
            <person name="Heitman J."/>
            <person name="Kosti I."/>
            <person name="Rossi A."/>
            <person name="Saif S."/>
            <person name="Samalova M."/>
            <person name="Saunders C.W."/>
            <person name="Shea T."/>
            <person name="Summerbell R.C."/>
            <person name="Xu J."/>
            <person name="Young S."/>
            <person name="Zeng Q."/>
            <person name="Birren B.W."/>
            <person name="Cuomo C.A."/>
            <person name="White T.C."/>
        </authorList>
    </citation>
    <scope>NUCLEOTIDE SEQUENCE [LARGE SCALE GENOMIC DNA]</scope>
    <source>
        <strain evidence="2">ATCC MYA-4604 / CBS 118893</strain>
    </source>
</reference>